<proteinExistence type="predicted"/>
<evidence type="ECO:0000313" key="1">
    <source>
        <dbReference type="EMBL" id="JAH24878.1"/>
    </source>
</evidence>
<accession>A0A0E9R978</accession>
<reference evidence="1" key="1">
    <citation type="submission" date="2014-11" db="EMBL/GenBank/DDBJ databases">
        <authorList>
            <person name="Amaro Gonzalez C."/>
        </authorList>
    </citation>
    <scope>NUCLEOTIDE SEQUENCE</scope>
</reference>
<name>A0A0E9R978_ANGAN</name>
<organism evidence="1">
    <name type="scientific">Anguilla anguilla</name>
    <name type="common">European freshwater eel</name>
    <name type="synonym">Muraena anguilla</name>
    <dbReference type="NCBI Taxonomy" id="7936"/>
    <lineage>
        <taxon>Eukaryota</taxon>
        <taxon>Metazoa</taxon>
        <taxon>Chordata</taxon>
        <taxon>Craniata</taxon>
        <taxon>Vertebrata</taxon>
        <taxon>Euteleostomi</taxon>
        <taxon>Actinopterygii</taxon>
        <taxon>Neopterygii</taxon>
        <taxon>Teleostei</taxon>
        <taxon>Anguilliformes</taxon>
        <taxon>Anguillidae</taxon>
        <taxon>Anguilla</taxon>
    </lineage>
</organism>
<dbReference type="AlphaFoldDB" id="A0A0E9R978"/>
<sequence>MILNMITAERAQTERLKPWNTCEGETKTALQRVRARRGIF</sequence>
<reference evidence="1" key="2">
    <citation type="journal article" date="2015" name="Fish Shellfish Immunol.">
        <title>Early steps in the European eel (Anguilla anguilla)-Vibrio vulnificus interaction in the gills: Role of the RtxA13 toxin.</title>
        <authorList>
            <person name="Callol A."/>
            <person name="Pajuelo D."/>
            <person name="Ebbesson L."/>
            <person name="Teles M."/>
            <person name="MacKenzie S."/>
            <person name="Amaro C."/>
        </authorList>
    </citation>
    <scope>NUCLEOTIDE SEQUENCE</scope>
</reference>
<protein>
    <submittedName>
        <fullName evidence="1">Uncharacterized protein</fullName>
    </submittedName>
</protein>
<dbReference type="EMBL" id="GBXM01083699">
    <property type="protein sequence ID" value="JAH24878.1"/>
    <property type="molecule type" value="Transcribed_RNA"/>
</dbReference>